<evidence type="ECO:0000313" key="1">
    <source>
        <dbReference type="EMBL" id="TAA74766.1"/>
    </source>
</evidence>
<protein>
    <submittedName>
        <fullName evidence="1">Uncharacterized protein</fullName>
    </submittedName>
</protein>
<sequence length="102" mass="11655">MERFQIELKRANAIDEIKLKAHFEEFKTLTAQLAQLPEIKRNMQLTQQLTTIAEESSGMSIKLTASLLPKIIEQLLPINIEFECDLGDIIEKLLAVFKKIVS</sequence>
<gene>
    <name evidence="1" type="ORF">CDV28_11840</name>
</gene>
<proteinExistence type="predicted"/>
<name>A0A521G187_9BACT</name>
<comment type="caution">
    <text evidence="1">The sequence shown here is derived from an EMBL/GenBank/DDBJ whole genome shotgun (WGS) entry which is preliminary data.</text>
</comment>
<dbReference type="EMBL" id="NQJD01000018">
    <property type="protein sequence ID" value="TAA74766.1"/>
    <property type="molecule type" value="Genomic_DNA"/>
</dbReference>
<keyword evidence="2" id="KW-1185">Reference proteome</keyword>
<evidence type="ECO:0000313" key="2">
    <source>
        <dbReference type="Proteomes" id="UP000316238"/>
    </source>
</evidence>
<organism evidence="1 2">
    <name type="scientific">Candidatus Electronema aureum</name>
    <dbReference type="NCBI Taxonomy" id="2005002"/>
    <lineage>
        <taxon>Bacteria</taxon>
        <taxon>Pseudomonadati</taxon>
        <taxon>Thermodesulfobacteriota</taxon>
        <taxon>Desulfobulbia</taxon>
        <taxon>Desulfobulbales</taxon>
        <taxon>Desulfobulbaceae</taxon>
        <taxon>Candidatus Electronema</taxon>
    </lineage>
</organism>
<dbReference type="AlphaFoldDB" id="A0A521G187"/>
<reference evidence="1" key="1">
    <citation type="submission" date="2017-07" db="EMBL/GenBank/DDBJ databases">
        <title>The cable genome - Insights into the physiology and evolution of filamentous bacteria capable of sulfide oxidation via long distance electron transfer.</title>
        <authorList>
            <person name="Thorup C."/>
            <person name="Bjerg J.T."/>
            <person name="Schreiber L."/>
            <person name="Nielsen L.P."/>
            <person name="Kjeldsen K.U."/>
            <person name="Boesen T."/>
            <person name="Boggild A."/>
            <person name="Meysman F."/>
            <person name="Geelhoed J."/>
            <person name="Schramm A."/>
        </authorList>
    </citation>
    <scope>NUCLEOTIDE SEQUENCE [LARGE SCALE GENOMIC DNA]</scope>
    <source>
        <strain evidence="1">GS</strain>
    </source>
</reference>
<accession>A0A521G187</accession>
<dbReference type="Proteomes" id="UP000316238">
    <property type="component" value="Unassembled WGS sequence"/>
</dbReference>